<proteinExistence type="predicted"/>
<evidence type="ECO:0000313" key="2">
    <source>
        <dbReference type="EMBL" id="CAD86177.1"/>
    </source>
</evidence>
<dbReference type="STRING" id="228410.NE2265"/>
<dbReference type="EMBL" id="AL954747">
    <property type="protein sequence ID" value="CAD86177.1"/>
    <property type="molecule type" value="Genomic_DNA"/>
</dbReference>
<dbReference type="RefSeq" id="WP_011112756.1">
    <property type="nucleotide sequence ID" value="NC_004757.1"/>
</dbReference>
<evidence type="ECO:0000313" key="3">
    <source>
        <dbReference type="Proteomes" id="UP000001416"/>
    </source>
</evidence>
<dbReference type="KEGG" id="neu:NE2265"/>
<evidence type="ECO:0000259" key="1">
    <source>
        <dbReference type="Pfam" id="PF07589"/>
    </source>
</evidence>
<keyword evidence="3" id="KW-1185">Reference proteome</keyword>
<dbReference type="Pfam" id="PF07589">
    <property type="entry name" value="PEP-CTERM"/>
    <property type="match status" value="1"/>
</dbReference>
<dbReference type="Proteomes" id="UP000001416">
    <property type="component" value="Chromosome"/>
</dbReference>
<name>Q82SP2_NITEU</name>
<protein>
    <recommendedName>
        <fullName evidence="1">Ice-binding protein C-terminal domain-containing protein</fullName>
    </recommendedName>
</protein>
<dbReference type="HOGENOM" id="CLU_1089178_0_0_4"/>
<feature type="domain" description="Ice-binding protein C-terminal" evidence="1">
    <location>
        <begin position="224"/>
        <end position="247"/>
    </location>
</feature>
<organism evidence="2 3">
    <name type="scientific">Nitrosomonas europaea (strain ATCC 19718 / CIP 103999 / KCTC 2705 / NBRC 14298)</name>
    <dbReference type="NCBI Taxonomy" id="228410"/>
    <lineage>
        <taxon>Bacteria</taxon>
        <taxon>Pseudomonadati</taxon>
        <taxon>Pseudomonadota</taxon>
        <taxon>Betaproteobacteria</taxon>
        <taxon>Nitrosomonadales</taxon>
        <taxon>Nitrosomonadaceae</taxon>
        <taxon>Nitrosomonas</taxon>
    </lineage>
</organism>
<dbReference type="OrthoDB" id="9182280at2"/>
<accession>Q82SP2</accession>
<gene>
    <name evidence="2" type="ordered locus">NE2265</name>
</gene>
<dbReference type="GeneID" id="87105401"/>
<dbReference type="NCBIfam" id="TIGR02595">
    <property type="entry name" value="PEP_CTERM"/>
    <property type="match status" value="1"/>
</dbReference>
<sequence>MDFKSGIKHGVAITGIILGLSITPAQAGVAGSMVLDITGGCFSYGANGATGCGISDGSPDAAGAKEYATGSFTFSNTLSGISNPAAYAYQASVSLYAEAPPDNPVISFYDTRSKSFATLADLQSDPLWNTAYAFVTAVLANTNGSFTATIPTPPAPPGTTVEASWNYTLSNLTPGPGSTPAYATGEFEAWSKDDLNGLALILFGPEQPLPTSPVNFSLTVALSAIPEPATIALIGLGILGMGAAQRRKTPAALPV</sequence>
<dbReference type="AlphaFoldDB" id="Q82SP2"/>
<reference evidence="2 3" key="1">
    <citation type="journal article" date="2003" name="J. Bacteriol.">
        <title>Complete genome sequence of the ammonia-oxidizing bacterium and obligate chemolithoautotroph Nitrosomonas europaea.</title>
        <authorList>
            <person name="Chain P."/>
            <person name="Lamerdin J."/>
            <person name="Larimer F."/>
            <person name="Regala W."/>
            <person name="Land M."/>
            <person name="Hauser L."/>
            <person name="Hooper A."/>
            <person name="Klotz M."/>
            <person name="Norton J."/>
            <person name="Sayavedra-Soto L."/>
            <person name="Arciero D."/>
            <person name="Hommes N."/>
            <person name="Whittaker M."/>
            <person name="Arp D."/>
        </authorList>
    </citation>
    <scope>NUCLEOTIDE SEQUENCE [LARGE SCALE GENOMIC DNA]</scope>
    <source>
        <strain evidence="3">ATCC 19718 / CIP 103999 / KCTC 2705 / NBRC 14298</strain>
    </source>
</reference>
<dbReference type="InterPro" id="IPR013424">
    <property type="entry name" value="Ice-binding_C"/>
</dbReference>